<feature type="transmembrane region" description="Helical" evidence="10">
    <location>
        <begin position="441"/>
        <end position="464"/>
    </location>
</feature>
<keyword evidence="4 10" id="KW-0812">Transmembrane</keyword>
<dbReference type="PANTHER" id="PTHR48041">
    <property type="entry name" value="ABC TRANSPORTER G FAMILY MEMBER 28"/>
    <property type="match status" value="1"/>
</dbReference>
<keyword evidence="6" id="KW-0067">ATP-binding</keyword>
<dbReference type="InterPro" id="IPR003593">
    <property type="entry name" value="AAA+_ATPase"/>
</dbReference>
<comment type="caution">
    <text evidence="12">The sequence shown here is derived from an EMBL/GenBank/DDBJ whole genome shotgun (WGS) entry which is preliminary data.</text>
</comment>
<keyword evidence="5" id="KW-0547">Nucleotide-binding</keyword>
<dbReference type="GO" id="GO:0005886">
    <property type="term" value="C:plasma membrane"/>
    <property type="evidence" value="ECO:0007669"/>
    <property type="project" value="TreeGrafter"/>
</dbReference>
<dbReference type="InterPro" id="IPR013525">
    <property type="entry name" value="ABC2_TM"/>
</dbReference>
<dbReference type="OrthoDB" id="66620at2759"/>
<dbReference type="Gene3D" id="3.40.50.300">
    <property type="entry name" value="P-loop containing nucleotide triphosphate hydrolases"/>
    <property type="match status" value="1"/>
</dbReference>
<dbReference type="InterPro" id="IPR017871">
    <property type="entry name" value="ABC_transporter-like_CS"/>
</dbReference>
<evidence type="ECO:0000256" key="5">
    <source>
        <dbReference type="ARBA" id="ARBA00022741"/>
    </source>
</evidence>
<proteinExistence type="inferred from homology"/>
<evidence type="ECO:0000313" key="12">
    <source>
        <dbReference type="EMBL" id="PFX22028.1"/>
    </source>
</evidence>
<dbReference type="InterPro" id="IPR043926">
    <property type="entry name" value="ABCG_dom"/>
</dbReference>
<dbReference type="PANTHER" id="PTHR48041:SF139">
    <property type="entry name" value="PROTEIN SCARLET"/>
    <property type="match status" value="1"/>
</dbReference>
<sequence>MADRSSLLRSNKNPKLLGYSSFDPGGSIDSGISSSGEGRVSKEHGSKSAGKVVEDAERVSISWENIQVFVEQPGPSFIKRLCFGKNENEAAKRKQILFNVSGNVEAGTLLAIMGASGAGKTTLMNVLAHRNICQMEVRGSVEINNRPVGAEISSMSAYIQQEDLFVGTLTVREHLTFQAFLRMEKNVPDNQRKARVEDVILQLGLTKCADTYIGLPGRLRGISGGEKKRLSFASEFLTDPPLLFADEPTSGLDSFMAQSLITALQQLAAQGRTIICTIHQPSSQVYAMFNSILLLAEGRTAYLGSRPDAIQYFDSLGYRCPVNFNPADHFIHTLAIVPGDEENCRKRVQDICDVYSAHEAEFDKPETHERQDSFKEEANPRSSYKASWYRQFRSVFWRSWLTNKRDVLIFRIRFFQSIFIGLVTGIIFFQTTIDQDGVQNIYGAFFYIVTSVSFSNVAAVTFTFPIEKAIFLREHNNRMYRTDVYFLSKTFAESPQFFLGPLIMITVGYWMVGLRPDVLRFLVAYGILALVSMAAVSFAYVISTISPTPSVSTALSGPLILPLLVLGGFYIENRTIPEWLTWLRYLSWFNYGFEALAVNQWDNYGPIPCKIIPTNETYTKCVYNGSIAIEQRGLKEDNFLIDIYALVALIVGFRLISFLFLLRTSYKRT</sequence>
<dbReference type="CDD" id="cd03213">
    <property type="entry name" value="ABCG_EPDR"/>
    <property type="match status" value="1"/>
</dbReference>
<dbReference type="InterPro" id="IPR027417">
    <property type="entry name" value="P-loop_NTPase"/>
</dbReference>
<feature type="domain" description="ABC transporter" evidence="11">
    <location>
        <begin position="78"/>
        <end position="322"/>
    </location>
</feature>
<name>A0A2B4S0D6_STYPI</name>
<dbReference type="SUPFAM" id="SSF52540">
    <property type="entry name" value="P-loop containing nucleoside triphosphate hydrolases"/>
    <property type="match status" value="1"/>
</dbReference>
<dbReference type="GO" id="GO:0140359">
    <property type="term" value="F:ABC-type transporter activity"/>
    <property type="evidence" value="ECO:0007669"/>
    <property type="project" value="InterPro"/>
</dbReference>
<comment type="subcellular location">
    <subcellularLocation>
        <location evidence="1">Membrane</location>
        <topology evidence="1">Multi-pass membrane protein</topology>
    </subcellularLocation>
</comment>
<evidence type="ECO:0000256" key="6">
    <source>
        <dbReference type="ARBA" id="ARBA00022840"/>
    </source>
</evidence>
<feature type="compositionally biased region" description="Basic and acidic residues" evidence="9">
    <location>
        <begin position="39"/>
        <end position="51"/>
    </location>
</feature>
<dbReference type="Proteomes" id="UP000225706">
    <property type="component" value="Unassembled WGS sequence"/>
</dbReference>
<dbReference type="GO" id="GO:0016887">
    <property type="term" value="F:ATP hydrolysis activity"/>
    <property type="evidence" value="ECO:0007669"/>
    <property type="project" value="InterPro"/>
</dbReference>
<organism evidence="12 13">
    <name type="scientific">Stylophora pistillata</name>
    <name type="common">Smooth cauliflower coral</name>
    <dbReference type="NCBI Taxonomy" id="50429"/>
    <lineage>
        <taxon>Eukaryota</taxon>
        <taxon>Metazoa</taxon>
        <taxon>Cnidaria</taxon>
        <taxon>Anthozoa</taxon>
        <taxon>Hexacorallia</taxon>
        <taxon>Scleractinia</taxon>
        <taxon>Astrocoeniina</taxon>
        <taxon>Pocilloporidae</taxon>
        <taxon>Stylophora</taxon>
    </lineage>
</organism>
<dbReference type="EMBL" id="LSMT01000254">
    <property type="protein sequence ID" value="PFX22028.1"/>
    <property type="molecule type" value="Genomic_DNA"/>
</dbReference>
<keyword evidence="13" id="KW-1185">Reference proteome</keyword>
<feature type="region of interest" description="Disordered" evidence="9">
    <location>
        <begin position="1"/>
        <end position="51"/>
    </location>
</feature>
<evidence type="ECO:0000259" key="11">
    <source>
        <dbReference type="PROSITE" id="PS50893"/>
    </source>
</evidence>
<feature type="transmembrane region" description="Helical" evidence="10">
    <location>
        <begin position="484"/>
        <end position="512"/>
    </location>
</feature>
<comment type="similarity">
    <text evidence="2">Belongs to the ABC transporter superfamily. ABCG family. Eye pigment precursor importer (TC 3.A.1.204) subfamily.</text>
</comment>
<accession>A0A2B4S0D6</accession>
<dbReference type="Pfam" id="PF19055">
    <property type="entry name" value="ABC2_membrane_7"/>
    <property type="match status" value="1"/>
</dbReference>
<dbReference type="SMART" id="SM00382">
    <property type="entry name" value="AAA"/>
    <property type="match status" value="1"/>
</dbReference>
<evidence type="ECO:0000256" key="9">
    <source>
        <dbReference type="SAM" id="MobiDB-lite"/>
    </source>
</evidence>
<evidence type="ECO:0000256" key="8">
    <source>
        <dbReference type="ARBA" id="ARBA00023136"/>
    </source>
</evidence>
<evidence type="ECO:0000313" key="13">
    <source>
        <dbReference type="Proteomes" id="UP000225706"/>
    </source>
</evidence>
<dbReference type="AlphaFoldDB" id="A0A2B4S0D6"/>
<dbReference type="PROSITE" id="PS00211">
    <property type="entry name" value="ABC_TRANSPORTER_1"/>
    <property type="match status" value="1"/>
</dbReference>
<dbReference type="GO" id="GO:0005524">
    <property type="term" value="F:ATP binding"/>
    <property type="evidence" value="ECO:0007669"/>
    <property type="project" value="UniProtKB-KW"/>
</dbReference>
<protein>
    <submittedName>
        <fullName evidence="12">Protein white</fullName>
    </submittedName>
</protein>
<evidence type="ECO:0000256" key="3">
    <source>
        <dbReference type="ARBA" id="ARBA00022448"/>
    </source>
</evidence>
<dbReference type="InterPro" id="IPR050352">
    <property type="entry name" value="ABCG_transporters"/>
</dbReference>
<keyword evidence="8 10" id="KW-0472">Membrane</keyword>
<evidence type="ECO:0000256" key="2">
    <source>
        <dbReference type="ARBA" id="ARBA00005814"/>
    </source>
</evidence>
<evidence type="ECO:0000256" key="1">
    <source>
        <dbReference type="ARBA" id="ARBA00004141"/>
    </source>
</evidence>
<dbReference type="PROSITE" id="PS50893">
    <property type="entry name" value="ABC_TRANSPORTER_2"/>
    <property type="match status" value="1"/>
</dbReference>
<keyword evidence="7 10" id="KW-1133">Transmembrane helix</keyword>
<feature type="compositionally biased region" description="Low complexity" evidence="9">
    <location>
        <begin position="20"/>
        <end position="38"/>
    </location>
</feature>
<dbReference type="InterPro" id="IPR003439">
    <property type="entry name" value="ABC_transporter-like_ATP-bd"/>
</dbReference>
<keyword evidence="3" id="KW-0813">Transport</keyword>
<gene>
    <name evidence="12" type="primary">w</name>
    <name evidence="12" type="ORF">AWC38_SpisGene13462</name>
</gene>
<evidence type="ECO:0000256" key="10">
    <source>
        <dbReference type="SAM" id="Phobius"/>
    </source>
</evidence>
<reference evidence="13" key="1">
    <citation type="journal article" date="2017" name="bioRxiv">
        <title>Comparative analysis of the genomes of Stylophora pistillata and Acropora digitifera provides evidence for extensive differences between species of corals.</title>
        <authorList>
            <person name="Voolstra C.R."/>
            <person name="Li Y."/>
            <person name="Liew Y.J."/>
            <person name="Baumgarten S."/>
            <person name="Zoccola D."/>
            <person name="Flot J.-F."/>
            <person name="Tambutte S."/>
            <person name="Allemand D."/>
            <person name="Aranda M."/>
        </authorList>
    </citation>
    <scope>NUCLEOTIDE SEQUENCE [LARGE SCALE GENOMIC DNA]</scope>
</reference>
<evidence type="ECO:0000256" key="4">
    <source>
        <dbReference type="ARBA" id="ARBA00022692"/>
    </source>
</evidence>
<feature type="transmembrane region" description="Helical" evidence="10">
    <location>
        <begin position="518"/>
        <end position="542"/>
    </location>
</feature>
<feature type="transmembrane region" description="Helical" evidence="10">
    <location>
        <begin position="408"/>
        <end position="429"/>
    </location>
</feature>
<dbReference type="Pfam" id="PF00005">
    <property type="entry name" value="ABC_tran"/>
    <property type="match status" value="1"/>
</dbReference>
<dbReference type="Pfam" id="PF01061">
    <property type="entry name" value="ABC2_membrane"/>
    <property type="match status" value="1"/>
</dbReference>
<evidence type="ECO:0000256" key="7">
    <source>
        <dbReference type="ARBA" id="ARBA00022989"/>
    </source>
</evidence>
<feature type="transmembrane region" description="Helical" evidence="10">
    <location>
        <begin position="643"/>
        <end position="662"/>
    </location>
</feature>